<dbReference type="CTD" id="20319263"/>
<evidence type="ECO:0000313" key="2">
    <source>
        <dbReference type="EMBL" id="KER27956.1"/>
    </source>
</evidence>
<reference evidence="2 3" key="1">
    <citation type="submission" date="2013-11" db="EMBL/GenBank/DDBJ databases">
        <title>Opisthorchis viverrini - life in the bile duct.</title>
        <authorList>
            <person name="Young N.D."/>
            <person name="Nagarajan N."/>
            <person name="Lin S.J."/>
            <person name="Korhonen P.K."/>
            <person name="Jex A.R."/>
            <person name="Hall R.S."/>
            <person name="Safavi-Hemami H."/>
            <person name="Kaewkong W."/>
            <person name="Bertrand D."/>
            <person name="Gao S."/>
            <person name="Seet Q."/>
            <person name="Wongkham S."/>
            <person name="Teh B.T."/>
            <person name="Wongkham C."/>
            <person name="Intapan P.M."/>
            <person name="Maleewong W."/>
            <person name="Yang X."/>
            <person name="Hu M."/>
            <person name="Wang Z."/>
            <person name="Hofmann A."/>
            <person name="Sternberg P.W."/>
            <person name="Tan P."/>
            <person name="Wang J."/>
            <person name="Gasser R.B."/>
        </authorList>
    </citation>
    <scope>NUCLEOTIDE SEQUENCE [LARGE SCALE GENOMIC DNA]</scope>
</reference>
<accession>A0A074ZLJ2</accession>
<dbReference type="EMBL" id="KL596710">
    <property type="protein sequence ID" value="KER27956.1"/>
    <property type="molecule type" value="Genomic_DNA"/>
</dbReference>
<evidence type="ECO:0000256" key="1">
    <source>
        <dbReference type="SAM" id="SignalP"/>
    </source>
</evidence>
<feature type="chain" id="PRO_5001705466" description="Leucine Rich repeat-containing domain protein" evidence="1">
    <location>
        <begin position="20"/>
        <end position="104"/>
    </location>
</feature>
<protein>
    <recommendedName>
        <fullName evidence="4">Leucine Rich repeat-containing domain protein</fullName>
    </recommendedName>
</protein>
<gene>
    <name evidence="2" type="ORF">T265_05081</name>
</gene>
<evidence type="ECO:0008006" key="4">
    <source>
        <dbReference type="Google" id="ProtNLM"/>
    </source>
</evidence>
<organism evidence="2 3">
    <name type="scientific">Opisthorchis viverrini</name>
    <name type="common">Southeast Asian liver fluke</name>
    <dbReference type="NCBI Taxonomy" id="6198"/>
    <lineage>
        <taxon>Eukaryota</taxon>
        <taxon>Metazoa</taxon>
        <taxon>Spiralia</taxon>
        <taxon>Lophotrochozoa</taxon>
        <taxon>Platyhelminthes</taxon>
        <taxon>Trematoda</taxon>
        <taxon>Digenea</taxon>
        <taxon>Opisthorchiida</taxon>
        <taxon>Opisthorchiata</taxon>
        <taxon>Opisthorchiidae</taxon>
        <taxon>Opisthorchis</taxon>
    </lineage>
</organism>
<dbReference type="KEGG" id="ovi:T265_05081"/>
<evidence type="ECO:0000313" key="3">
    <source>
        <dbReference type="Proteomes" id="UP000054324"/>
    </source>
</evidence>
<keyword evidence="3" id="KW-1185">Reference proteome</keyword>
<dbReference type="RefSeq" id="XP_009168262.1">
    <property type="nucleotide sequence ID" value="XM_009169998.1"/>
</dbReference>
<dbReference type="GeneID" id="20319263"/>
<keyword evidence="1" id="KW-0732">Signal</keyword>
<dbReference type="Proteomes" id="UP000054324">
    <property type="component" value="Unassembled WGS sequence"/>
</dbReference>
<proteinExistence type="predicted"/>
<dbReference type="OrthoDB" id="5062908at2759"/>
<sequence>MLFSVSSLLLTAFLAPSRWRLKDTTGLDLKSFRSAVAPFRCLTAAPPEGFTRAGILPGCPSLDRGSREAEVGFEPRTFRSVNLRSNHLGHLAQFKHKMLRTGCR</sequence>
<feature type="signal peptide" evidence="1">
    <location>
        <begin position="1"/>
        <end position="19"/>
    </location>
</feature>
<name>A0A074ZLJ2_OPIVI</name>
<dbReference type="AlphaFoldDB" id="A0A074ZLJ2"/>